<protein>
    <submittedName>
        <fullName evidence="2">Putative NADH-flavin reductase</fullName>
    </submittedName>
</protein>
<feature type="domain" description="NAD(P)-binding" evidence="1">
    <location>
        <begin position="7"/>
        <end position="200"/>
    </location>
</feature>
<dbReference type="GO" id="GO:0042602">
    <property type="term" value="F:riboflavin reductase (NADPH) activity"/>
    <property type="evidence" value="ECO:0007669"/>
    <property type="project" value="TreeGrafter"/>
</dbReference>
<dbReference type="PANTHER" id="PTHR43355:SF2">
    <property type="entry name" value="FLAVIN REDUCTASE (NADPH)"/>
    <property type="match status" value="1"/>
</dbReference>
<evidence type="ECO:0000313" key="2">
    <source>
        <dbReference type="EMBL" id="KJE19460.1"/>
    </source>
</evidence>
<reference evidence="3" key="1">
    <citation type="submission" date="2015-02" db="EMBL/GenBank/DDBJ databases">
        <title>Draft Genome of Frankia sp. CpI1-S.</title>
        <authorList>
            <person name="Oshone R.T."/>
            <person name="Ngom M."/>
            <person name="Ghodhbane-Gtari F."/>
            <person name="Gtari M."/>
            <person name="Morris K."/>
            <person name="Thomas K."/>
            <person name="Sen A."/>
            <person name="Tisa L.S."/>
        </authorList>
    </citation>
    <scope>NUCLEOTIDE SEQUENCE [LARGE SCALE GENOMIC DNA]</scope>
    <source>
        <strain evidence="3">CpI1-S</strain>
    </source>
</reference>
<organism evidence="2 3">
    <name type="scientific">Frankia torreyi</name>
    <dbReference type="NCBI Taxonomy" id="1856"/>
    <lineage>
        <taxon>Bacteria</taxon>
        <taxon>Bacillati</taxon>
        <taxon>Actinomycetota</taxon>
        <taxon>Actinomycetes</taxon>
        <taxon>Frankiales</taxon>
        <taxon>Frankiaceae</taxon>
        <taxon>Frankia</taxon>
    </lineage>
</organism>
<dbReference type="Pfam" id="PF13460">
    <property type="entry name" value="NAD_binding_10"/>
    <property type="match status" value="1"/>
</dbReference>
<dbReference type="InterPro" id="IPR036291">
    <property type="entry name" value="NAD(P)-bd_dom_sf"/>
</dbReference>
<dbReference type="AlphaFoldDB" id="A0A0D8B5S7"/>
<sequence>MRIAVFGANGPTGRLVVRQALEADHEIVAVTRRPAEFPLIGERLTVVRADVADEPATARAVDGVDAVLSTVGVPFARAPITVYSTAATTITNAMIRFGVKRLAVVSSTAVEPHPHSEGGFLLNRVMQPLLARTIGRSTYADMRAMEQIVRDSGLDWTVIRSSGLFDADHVSPYEVSDGPLDGVFTSRADLAHCLLAQATEDRFAGRTIEITTSEGAPTLLQVIRREAFGRD</sequence>
<dbReference type="InterPro" id="IPR051606">
    <property type="entry name" value="Polyketide_Oxido-like"/>
</dbReference>
<reference evidence="2 3" key="2">
    <citation type="journal article" date="2016" name="Genome Announc.">
        <title>Permanent Draft Genome Sequences for Two Variants of Frankia sp. Strain CpI1, the First Frankia Strain Isolated from Root Nodules of Comptonia peregrina.</title>
        <authorList>
            <person name="Oshone R."/>
            <person name="Hurst S.G.IV."/>
            <person name="Abebe-Akele F."/>
            <person name="Simpson S."/>
            <person name="Morris K."/>
            <person name="Thomas W.K."/>
            <person name="Tisa L.S."/>
        </authorList>
    </citation>
    <scope>NUCLEOTIDE SEQUENCE [LARGE SCALE GENOMIC DNA]</scope>
    <source>
        <strain evidence="3">CpI1-S</strain>
    </source>
</reference>
<proteinExistence type="predicted"/>
<evidence type="ECO:0000259" key="1">
    <source>
        <dbReference type="Pfam" id="PF13460"/>
    </source>
</evidence>
<dbReference type="RefSeq" id="WP_044888648.1">
    <property type="nucleotide sequence ID" value="NZ_JYFN01000105.1"/>
</dbReference>
<dbReference type="Proteomes" id="UP000032545">
    <property type="component" value="Unassembled WGS sequence"/>
</dbReference>
<accession>A0A0D8B5S7</accession>
<evidence type="ECO:0000313" key="3">
    <source>
        <dbReference type="Proteomes" id="UP000032545"/>
    </source>
</evidence>
<dbReference type="PANTHER" id="PTHR43355">
    <property type="entry name" value="FLAVIN REDUCTASE (NADPH)"/>
    <property type="match status" value="1"/>
</dbReference>
<name>A0A0D8B5S7_9ACTN</name>
<comment type="caution">
    <text evidence="2">The sequence shown here is derived from an EMBL/GenBank/DDBJ whole genome shotgun (WGS) entry which is preliminary data.</text>
</comment>
<dbReference type="OrthoDB" id="4115876at2"/>
<dbReference type="GO" id="GO:0004074">
    <property type="term" value="F:biliverdin reductase [NAD(P)H] activity"/>
    <property type="evidence" value="ECO:0007669"/>
    <property type="project" value="TreeGrafter"/>
</dbReference>
<dbReference type="PATRIC" id="fig|1502723.3.peg.788"/>
<dbReference type="SUPFAM" id="SSF51735">
    <property type="entry name" value="NAD(P)-binding Rossmann-fold domains"/>
    <property type="match status" value="1"/>
</dbReference>
<dbReference type="InterPro" id="IPR016040">
    <property type="entry name" value="NAD(P)-bd_dom"/>
</dbReference>
<dbReference type="Gene3D" id="3.40.50.720">
    <property type="entry name" value="NAD(P)-binding Rossmann-like Domain"/>
    <property type="match status" value="1"/>
</dbReference>
<gene>
    <name evidence="2" type="ORF">FF36_06259</name>
</gene>
<dbReference type="EMBL" id="JYFN01000105">
    <property type="protein sequence ID" value="KJE19460.1"/>
    <property type="molecule type" value="Genomic_DNA"/>
</dbReference>
<keyword evidence="3" id="KW-1185">Reference proteome</keyword>